<comment type="similarity">
    <text evidence="2">Belongs to the otopetrin family.</text>
</comment>
<evidence type="ECO:0000256" key="3">
    <source>
        <dbReference type="ARBA" id="ARBA00022448"/>
    </source>
</evidence>
<keyword evidence="7 12" id="KW-1133">Transmembrane helix</keyword>
<feature type="transmembrane region" description="Helical" evidence="12">
    <location>
        <begin position="573"/>
        <end position="599"/>
    </location>
</feature>
<evidence type="ECO:0000256" key="4">
    <source>
        <dbReference type="ARBA" id="ARBA00022475"/>
    </source>
</evidence>
<evidence type="ECO:0000256" key="6">
    <source>
        <dbReference type="ARBA" id="ARBA00022781"/>
    </source>
</evidence>
<keyword evidence="15" id="KW-1185">Reference proteome</keyword>
<feature type="chain" id="PRO_5041993737" description="Otopetrin-2" evidence="13">
    <location>
        <begin position="21"/>
        <end position="766"/>
    </location>
</feature>
<dbReference type="GO" id="GO:0015252">
    <property type="term" value="F:proton channel activity"/>
    <property type="evidence" value="ECO:0007669"/>
    <property type="project" value="InterPro"/>
</dbReference>
<keyword evidence="8" id="KW-0406">Ion transport</keyword>
<proteinExistence type="inferred from homology"/>
<accession>A0AAD5KNN7</accession>
<keyword evidence="3" id="KW-0813">Transport</keyword>
<evidence type="ECO:0000256" key="8">
    <source>
        <dbReference type="ARBA" id="ARBA00023065"/>
    </source>
</evidence>
<evidence type="ECO:0000256" key="1">
    <source>
        <dbReference type="ARBA" id="ARBA00004651"/>
    </source>
</evidence>
<evidence type="ECO:0000313" key="15">
    <source>
        <dbReference type="Proteomes" id="UP000820818"/>
    </source>
</evidence>
<feature type="region of interest" description="Disordered" evidence="11">
    <location>
        <begin position="60"/>
        <end position="80"/>
    </location>
</feature>
<keyword evidence="9 12" id="KW-0472">Membrane</keyword>
<evidence type="ECO:0000256" key="13">
    <source>
        <dbReference type="SAM" id="SignalP"/>
    </source>
</evidence>
<keyword evidence="10" id="KW-0407">Ion channel</keyword>
<evidence type="ECO:0000256" key="11">
    <source>
        <dbReference type="SAM" id="MobiDB-lite"/>
    </source>
</evidence>
<dbReference type="Proteomes" id="UP000820818">
    <property type="component" value="Linkage Group LG7"/>
</dbReference>
<protein>
    <recommendedName>
        <fullName evidence="16">Otopetrin-2</fullName>
    </recommendedName>
</protein>
<evidence type="ECO:0000256" key="2">
    <source>
        <dbReference type="ARBA" id="ARBA00006513"/>
    </source>
</evidence>
<dbReference type="PANTHER" id="PTHR21522">
    <property type="entry name" value="PROTON CHANNEL OTOP"/>
    <property type="match status" value="1"/>
</dbReference>
<feature type="transmembrane region" description="Helical" evidence="12">
    <location>
        <begin position="344"/>
        <end position="363"/>
    </location>
</feature>
<evidence type="ECO:0000256" key="12">
    <source>
        <dbReference type="SAM" id="Phobius"/>
    </source>
</evidence>
<evidence type="ECO:0000256" key="5">
    <source>
        <dbReference type="ARBA" id="ARBA00022692"/>
    </source>
</evidence>
<feature type="transmembrane region" description="Helical" evidence="12">
    <location>
        <begin position="729"/>
        <end position="752"/>
    </location>
</feature>
<dbReference type="GO" id="GO:0005886">
    <property type="term" value="C:plasma membrane"/>
    <property type="evidence" value="ECO:0007669"/>
    <property type="project" value="UniProtKB-SubCell"/>
</dbReference>
<feature type="transmembrane region" description="Helical" evidence="12">
    <location>
        <begin position="611"/>
        <end position="629"/>
    </location>
</feature>
<evidence type="ECO:0000256" key="10">
    <source>
        <dbReference type="ARBA" id="ARBA00023303"/>
    </source>
</evidence>
<comment type="caution">
    <text evidence="14">The sequence shown here is derived from an EMBL/GenBank/DDBJ whole genome shotgun (WGS) entry which is preliminary data.</text>
</comment>
<feature type="transmembrane region" description="Helical" evidence="12">
    <location>
        <begin position="236"/>
        <end position="254"/>
    </location>
</feature>
<evidence type="ECO:0000256" key="7">
    <source>
        <dbReference type="ARBA" id="ARBA00022989"/>
    </source>
</evidence>
<feature type="transmembrane region" description="Helical" evidence="12">
    <location>
        <begin position="375"/>
        <end position="397"/>
    </location>
</feature>
<reference evidence="14 15" key="1">
    <citation type="submission" date="2022-05" db="EMBL/GenBank/DDBJ databases">
        <title>A multi-omics perspective on studying reproductive biology in Daphnia sinensis.</title>
        <authorList>
            <person name="Jia J."/>
        </authorList>
    </citation>
    <scope>NUCLEOTIDE SEQUENCE [LARGE SCALE GENOMIC DNA]</scope>
    <source>
        <strain evidence="14 15">WSL</strain>
    </source>
</reference>
<sequence>MFALLWLTRVTLFHSPTTEGSPEPIQSEEMQAIELTPLINNVLPTEFKCTVTEVVEANENQHRVPSSNSLASLPATQSAPPEEKEIFASILVDEPKCETMLLDTSLQPNENNQRSASLRRLESTVEQYNASEDMMENKTMSRKRYSSARCNNASHFRRLPSTTCGTRDGTPMPSTFNVATVPHDLSVRWKERGDNALLTVISALYAKLLVVMGLAFPMTEVISNHVPSFSYLGFYLYLYFGSIAYFLFVFFTMLKNRAAKGNRYFGCGSIKSPKVPELKEMAEYCSEESPPRSIGKTSSQHYGSFYLRIGAVAFGVGSMIYSGLEFAQYFETDPGSDCHNILMAATPAARMVFTFIQMYFIFLNAKMAVYCKPRAIAYFGLMHMVATNLCVWLNVIIEETKHEILHQFSHQHSDSSGHHGQSSSRIHKSSATVVKRHAEAAFDYGDKAGESSNALGDVLNGGSLVDECKRSDMMGNVVQDASQFLFPCAIEYSLICAAILYVMWKNVSMGDNDRIYKRSNSGGSATGRRSRHQYSVDCAKANKGLFAGIFILVGTIISLILFFALINNPNFRALAIMEVAVSRLLLFCLAFLATLIGIFQIRELEFDSSRHFGLDAVLLVVAQIGLMAYKLFTVIACCYSVKKEEIENSTLVLCSALAALFQAVTQTLFILDASRRHTYTADQQSRKPGREVVTFLLMCNFAMWTVNTLEKSRADANPLQLEFFGLWPWIIIMNVSMPLTIFYRFHSTVVLCEIWKRCYKVKPDLI</sequence>
<feature type="signal peptide" evidence="13">
    <location>
        <begin position="1"/>
        <end position="20"/>
    </location>
</feature>
<feature type="transmembrane region" description="Helical" evidence="12">
    <location>
        <begin position="196"/>
        <end position="216"/>
    </location>
</feature>
<keyword evidence="4" id="KW-1003">Cell membrane</keyword>
<feature type="transmembrane region" description="Helical" evidence="12">
    <location>
        <begin position="545"/>
        <end position="567"/>
    </location>
</feature>
<gene>
    <name evidence="14" type="ORF">GHT06_018768</name>
</gene>
<dbReference type="PANTHER" id="PTHR21522:SF61">
    <property type="entry name" value="PROTON CHANNEL OTOPLC"/>
    <property type="match status" value="1"/>
</dbReference>
<dbReference type="AlphaFoldDB" id="A0AAD5KNN7"/>
<keyword evidence="6" id="KW-0375">Hydrogen ion transport</keyword>
<dbReference type="Pfam" id="PF03189">
    <property type="entry name" value="Otopetrin"/>
    <property type="match status" value="1"/>
</dbReference>
<feature type="transmembrane region" description="Helical" evidence="12">
    <location>
        <begin position="649"/>
        <end position="671"/>
    </location>
</feature>
<organism evidence="14 15">
    <name type="scientific">Daphnia sinensis</name>
    <dbReference type="NCBI Taxonomy" id="1820382"/>
    <lineage>
        <taxon>Eukaryota</taxon>
        <taxon>Metazoa</taxon>
        <taxon>Ecdysozoa</taxon>
        <taxon>Arthropoda</taxon>
        <taxon>Crustacea</taxon>
        <taxon>Branchiopoda</taxon>
        <taxon>Diplostraca</taxon>
        <taxon>Cladocera</taxon>
        <taxon>Anomopoda</taxon>
        <taxon>Daphniidae</taxon>
        <taxon>Daphnia</taxon>
        <taxon>Daphnia similis group</taxon>
    </lineage>
</organism>
<feature type="transmembrane region" description="Helical" evidence="12">
    <location>
        <begin position="692"/>
        <end position="709"/>
    </location>
</feature>
<feature type="transmembrane region" description="Helical" evidence="12">
    <location>
        <begin position="484"/>
        <end position="504"/>
    </location>
</feature>
<evidence type="ECO:0000313" key="14">
    <source>
        <dbReference type="EMBL" id="KAI9556194.1"/>
    </source>
</evidence>
<keyword evidence="13" id="KW-0732">Signal</keyword>
<comment type="subcellular location">
    <subcellularLocation>
        <location evidence="1">Cell membrane</location>
        <topology evidence="1">Multi-pass membrane protein</topology>
    </subcellularLocation>
</comment>
<evidence type="ECO:0000256" key="9">
    <source>
        <dbReference type="ARBA" id="ARBA00023136"/>
    </source>
</evidence>
<dbReference type="EMBL" id="WJBH02000007">
    <property type="protein sequence ID" value="KAI9556194.1"/>
    <property type="molecule type" value="Genomic_DNA"/>
</dbReference>
<feature type="transmembrane region" description="Helical" evidence="12">
    <location>
        <begin position="305"/>
        <end position="324"/>
    </location>
</feature>
<dbReference type="InterPro" id="IPR004878">
    <property type="entry name" value="Otopetrin"/>
</dbReference>
<evidence type="ECO:0008006" key="16">
    <source>
        <dbReference type="Google" id="ProtNLM"/>
    </source>
</evidence>
<keyword evidence="5 12" id="KW-0812">Transmembrane</keyword>
<name>A0AAD5KNN7_9CRUS</name>
<feature type="compositionally biased region" description="Polar residues" evidence="11">
    <location>
        <begin position="63"/>
        <end position="79"/>
    </location>
</feature>